<keyword evidence="2" id="KW-1185">Reference proteome</keyword>
<evidence type="ECO:0000313" key="1">
    <source>
        <dbReference type="EMBL" id="EAX92975.1"/>
    </source>
</evidence>
<organism evidence="1 2">
    <name type="scientific">Trichomonas vaginalis (strain ATCC PRA-98 / G3)</name>
    <dbReference type="NCBI Taxonomy" id="412133"/>
    <lineage>
        <taxon>Eukaryota</taxon>
        <taxon>Metamonada</taxon>
        <taxon>Parabasalia</taxon>
        <taxon>Trichomonadida</taxon>
        <taxon>Trichomonadidae</taxon>
        <taxon>Trichomonas</taxon>
    </lineage>
</organism>
<dbReference type="eggNOG" id="ENOG502T2E4">
    <property type="taxonomic scope" value="Eukaryota"/>
</dbReference>
<dbReference type="EMBL" id="DS113937">
    <property type="protein sequence ID" value="EAX92975.1"/>
    <property type="molecule type" value="Genomic_DNA"/>
</dbReference>
<accession>A2FQ36</accession>
<dbReference type="RefSeq" id="XP_001305905.1">
    <property type="nucleotide sequence ID" value="XM_001305904.1"/>
</dbReference>
<evidence type="ECO:0000313" key="2">
    <source>
        <dbReference type="Proteomes" id="UP000001542"/>
    </source>
</evidence>
<dbReference type="VEuPathDB" id="TrichDB:TVAGG3_1026090"/>
<proteinExistence type="predicted"/>
<sequence>MIVKNQFNIGQYTFGFIKNEPYQLIFYDNVANGIFFSQVTEAISCNRRDKYSILSELSNKQRGEDGLYTFALVYESANKYNIWQQLNNPINKPEGYVSHTVSGYKPLDIQASLFCWGGLARSNYPYTLLDGCPGHKFWCFSIGMLATNDENRRRIPSNCDEVDSVSIWVKVSEYLIRRKSFININMSYQTNLPLINAYIASI</sequence>
<gene>
    <name evidence="1" type="ORF">TVAG_042740</name>
</gene>
<dbReference type="KEGG" id="tva:4750689"/>
<protein>
    <submittedName>
        <fullName evidence="1">Uncharacterized protein</fullName>
    </submittedName>
</protein>
<reference evidence="1" key="2">
    <citation type="journal article" date="2007" name="Science">
        <title>Draft genome sequence of the sexually transmitted pathogen Trichomonas vaginalis.</title>
        <authorList>
            <person name="Carlton J.M."/>
            <person name="Hirt R.P."/>
            <person name="Silva J.C."/>
            <person name="Delcher A.L."/>
            <person name="Schatz M."/>
            <person name="Zhao Q."/>
            <person name="Wortman J.R."/>
            <person name="Bidwell S.L."/>
            <person name="Alsmark U.C.M."/>
            <person name="Besteiro S."/>
            <person name="Sicheritz-Ponten T."/>
            <person name="Noel C.J."/>
            <person name="Dacks J.B."/>
            <person name="Foster P.G."/>
            <person name="Simillion C."/>
            <person name="Van de Peer Y."/>
            <person name="Miranda-Saavedra D."/>
            <person name="Barton G.J."/>
            <person name="Westrop G.D."/>
            <person name="Mueller S."/>
            <person name="Dessi D."/>
            <person name="Fiori P.L."/>
            <person name="Ren Q."/>
            <person name="Paulsen I."/>
            <person name="Zhang H."/>
            <person name="Bastida-Corcuera F.D."/>
            <person name="Simoes-Barbosa A."/>
            <person name="Brown M.T."/>
            <person name="Hayes R.D."/>
            <person name="Mukherjee M."/>
            <person name="Okumura C.Y."/>
            <person name="Schneider R."/>
            <person name="Smith A.J."/>
            <person name="Vanacova S."/>
            <person name="Villalvazo M."/>
            <person name="Haas B.J."/>
            <person name="Pertea M."/>
            <person name="Feldblyum T.V."/>
            <person name="Utterback T.R."/>
            <person name="Shu C.L."/>
            <person name="Osoegawa K."/>
            <person name="de Jong P.J."/>
            <person name="Hrdy I."/>
            <person name="Horvathova L."/>
            <person name="Zubacova Z."/>
            <person name="Dolezal P."/>
            <person name="Malik S.B."/>
            <person name="Logsdon J.M. Jr."/>
            <person name="Henze K."/>
            <person name="Gupta A."/>
            <person name="Wang C.C."/>
            <person name="Dunne R.L."/>
            <person name="Upcroft J.A."/>
            <person name="Upcroft P."/>
            <person name="White O."/>
            <person name="Salzberg S.L."/>
            <person name="Tang P."/>
            <person name="Chiu C.-H."/>
            <person name="Lee Y.-S."/>
            <person name="Embley T.M."/>
            <person name="Coombs G.H."/>
            <person name="Mottram J.C."/>
            <person name="Tachezy J."/>
            <person name="Fraser-Liggett C.M."/>
            <person name="Johnson P.J."/>
        </authorList>
    </citation>
    <scope>NUCLEOTIDE SEQUENCE [LARGE SCALE GENOMIC DNA]</scope>
    <source>
        <strain evidence="1">G3</strain>
    </source>
</reference>
<dbReference type="VEuPathDB" id="TrichDB:TVAG_042740"/>
<dbReference type="Proteomes" id="UP000001542">
    <property type="component" value="Unassembled WGS sequence"/>
</dbReference>
<name>A2FQ36_TRIV3</name>
<reference evidence="1" key="1">
    <citation type="submission" date="2006-10" db="EMBL/GenBank/DDBJ databases">
        <authorList>
            <person name="Amadeo P."/>
            <person name="Zhao Q."/>
            <person name="Wortman J."/>
            <person name="Fraser-Liggett C."/>
            <person name="Carlton J."/>
        </authorList>
    </citation>
    <scope>NUCLEOTIDE SEQUENCE</scope>
    <source>
        <strain evidence="1">G3</strain>
    </source>
</reference>
<dbReference type="AlphaFoldDB" id="A2FQ36"/>
<dbReference type="InParanoid" id="A2FQ36"/>